<feature type="region of interest" description="Disordered" evidence="1">
    <location>
        <begin position="482"/>
        <end position="677"/>
    </location>
</feature>
<dbReference type="PANTHER" id="PTHR31363">
    <property type="entry name" value="TRAF3-INTERACTING PROTEIN 1"/>
    <property type="match status" value="1"/>
</dbReference>
<feature type="compositionally biased region" description="Low complexity" evidence="1">
    <location>
        <begin position="101"/>
        <end position="119"/>
    </location>
</feature>
<organism evidence="2 3">
    <name type="scientific">Cyprinid herpesvirus 1</name>
    <dbReference type="NCBI Taxonomy" id="317858"/>
    <lineage>
        <taxon>Viruses</taxon>
        <taxon>Duplodnaviria</taxon>
        <taxon>Heunggongvirae</taxon>
        <taxon>Peploviricota</taxon>
        <taxon>Herviviricetes</taxon>
        <taxon>Herpesvirales</taxon>
        <taxon>Alloherpesviridae</taxon>
        <taxon>Cyvirus</taxon>
        <taxon>Cyvirus cyprinidallo1</taxon>
    </lineage>
</organism>
<feature type="compositionally biased region" description="Basic and acidic residues" evidence="1">
    <location>
        <begin position="649"/>
        <end position="670"/>
    </location>
</feature>
<dbReference type="GeneID" id="14011307"/>
<feature type="compositionally biased region" description="Low complexity" evidence="1">
    <location>
        <begin position="1225"/>
        <end position="1277"/>
    </location>
</feature>
<dbReference type="Proteomes" id="UP000118426">
    <property type="component" value="Segment"/>
</dbReference>
<feature type="compositionally biased region" description="Basic residues" evidence="1">
    <location>
        <begin position="1173"/>
        <end position="1183"/>
    </location>
</feature>
<feature type="compositionally biased region" description="Low complexity" evidence="1">
    <location>
        <begin position="241"/>
        <end position="250"/>
    </location>
</feature>
<reference evidence="2 3" key="1">
    <citation type="journal article" date="2013" name="J. Virol.">
        <title>Comparative genomics of carp herpesviruses.</title>
        <authorList>
            <person name="Davison A.J."/>
            <person name="Kurobe T."/>
            <person name="Gatherer D."/>
            <person name="Cunningham C."/>
            <person name="Korf I."/>
            <person name="Fukuda H."/>
            <person name="Hedrick R.P."/>
            <person name="Waltzek T.B."/>
        </authorList>
    </citation>
    <scope>NUCLEOTIDE SEQUENCE [LARGE SCALE GENOMIC DNA]</scope>
    <source>
        <strain evidence="2">NG-J1</strain>
    </source>
</reference>
<keyword evidence="3" id="KW-1185">Reference proteome</keyword>
<dbReference type="InterPro" id="IPR018799">
    <property type="entry name" value="TRAF3IP1"/>
</dbReference>
<dbReference type="KEGG" id="vg:14011307"/>
<feature type="compositionally biased region" description="Basic and acidic residues" evidence="1">
    <location>
        <begin position="558"/>
        <end position="626"/>
    </location>
</feature>
<evidence type="ECO:0000313" key="2">
    <source>
        <dbReference type="EMBL" id="AFJ20445.1"/>
    </source>
</evidence>
<feature type="compositionally biased region" description="Acidic residues" evidence="1">
    <location>
        <begin position="257"/>
        <end position="267"/>
    </location>
</feature>
<evidence type="ECO:0000256" key="1">
    <source>
        <dbReference type="SAM" id="MobiDB-lite"/>
    </source>
</evidence>
<feature type="compositionally biased region" description="Pro residues" evidence="1">
    <location>
        <begin position="433"/>
        <end position="445"/>
    </location>
</feature>
<evidence type="ECO:0000313" key="3">
    <source>
        <dbReference type="Proteomes" id="UP000118426"/>
    </source>
</evidence>
<name>K7PCM1_9VIRU</name>
<feature type="compositionally biased region" description="Acidic residues" evidence="1">
    <location>
        <begin position="1152"/>
        <end position="1161"/>
    </location>
</feature>
<dbReference type="RefSeq" id="YP_007003814.1">
    <property type="nucleotide sequence ID" value="NC_019491.1"/>
</dbReference>
<feature type="region of interest" description="Disordered" evidence="1">
    <location>
        <begin position="433"/>
        <end position="469"/>
    </location>
</feature>
<feature type="region of interest" description="Disordered" evidence="1">
    <location>
        <begin position="1225"/>
        <end position="1286"/>
    </location>
</feature>
<feature type="compositionally biased region" description="Basic residues" evidence="1">
    <location>
        <begin position="77"/>
        <end position="88"/>
    </location>
</feature>
<dbReference type="GO" id="GO:0070507">
    <property type="term" value="P:regulation of microtubule cytoskeleton organization"/>
    <property type="evidence" value="ECO:0007669"/>
    <property type="project" value="TreeGrafter"/>
</dbReference>
<dbReference type="PANTHER" id="PTHR31363:SF0">
    <property type="entry name" value="TRAF3-INTERACTING PROTEIN 1"/>
    <property type="match status" value="1"/>
</dbReference>
<dbReference type="EMBL" id="JQ815363">
    <property type="protein sequence ID" value="AFJ20445.1"/>
    <property type="molecule type" value="Genomic_DNA"/>
</dbReference>
<dbReference type="GO" id="GO:0008017">
    <property type="term" value="F:microtubule binding"/>
    <property type="evidence" value="ECO:0007669"/>
    <property type="project" value="InterPro"/>
</dbReference>
<sequence length="1286" mass="141750">MQEAPPHHTMPPSRQKKLLADVFGKDADSEEELTLSSEEEEDSDSEARLSDDSDDVVETPAPAKNRQSSSRSPKTCPRTKKTPQRTHTRVQQSQSEEDESISSSSSTSSHSLKKSASSKNVASGGTAHSKKTSAARSTSSKTTHKVNKESSKHVNKNRKPLLIPYVSLYRTGVPKKPTTKKSNKPVYDEEDEDDEEKITSQPPSPPPRKPVVSDDEDDEDDETSHSTPPTKSPEQTEDESALAAKQLLALSVGIELSESEDESDETQIETPTSSEVTDQLRLMSEMIVQMPPVLSPIKDYPSPPNASELLRLDEQAHSAQSEIELLQAAIDASKHASAAGGIPGLGDVLEAVAAVEAGEASNHAVENTTEDVKTVENTTEDVKTVEELVTVETVEETATAEETEETATAEETVTVEAIEAVKKQKCRLLQEPEWPPSPFREPALPPKKTLARVPCTPPQPSTAPTAPGPLGFLKGLINAAIQGESSPSPSDVLELCADDSREFESKPTTQEKPEKPIKKPAKKPAKVNKCTLLTETVCETAKPTAVVEASLEKKRRQEQREQKNKEREERARQQKEREEREEREKARQQKEREERARQQKEREEREEKARLQKESEEREREREERRRQKQIKRKAEKDSVEEDGEVKDEEPAQTHLMKVDVQPKKPKQSEEPCGNQNHPAQFLQALFEAKAALMVAAANMPPMMCLPYKWGKSALSECRSHVLEVFVQAVQACGVESLWSNRAAVQASTMEGVEGTEVPTAVVVVHLMLQHVLNSHECSLVGRFLPLAHSYIANTPSAAVVEYLMARERLTRDRGKAAKKEKLRFPQFEGAESLLAQRSSGLLYELLNANVNHRKDPMSTTPWLQRCLSAMCSELYGHYATPLMCADLLMALQCAPELPKVDGTIFTTNGSSTVTVSELVSVMMATRPKEYALVGKIMALNLTKNWLKFASMTSKTLLHYACAASVWVSAAPPASVFEEDEDLAWLFAIRQAKVPICPHVPSMTALMCALRWMNTHKSRRAVGCIVDHYKQQVHMMSENSEHKIKAWSAKNYHDILHQMRPASMFCGDRPCAKSSSRAETGTLPSRDAVRELQQKTAASIPRKSALKVTAQSCAEESSEEETTTTSTKRVRLAEPPKRHNGRSRSRSRAALESDDDDDDDACSAYSGYSAHSAHSRSRSSRRRGGNDGSHQLLTQFLASLSAAAPNWMQQTAPAVYPGGQYPAQQQYGYPTGAAQPQQYYGQQQWGSSAASSSSGYYGSSGATSGASSSGSSPTASAQQYDTSRRH</sequence>
<accession>K7PCM1</accession>
<dbReference type="GO" id="GO:0030992">
    <property type="term" value="C:intraciliary transport particle B"/>
    <property type="evidence" value="ECO:0007669"/>
    <property type="project" value="TreeGrafter"/>
</dbReference>
<feature type="compositionally biased region" description="Low complexity" evidence="1">
    <location>
        <begin position="1162"/>
        <end position="1172"/>
    </location>
</feature>
<feature type="compositionally biased region" description="Acidic residues" evidence="1">
    <location>
        <begin position="213"/>
        <end position="222"/>
    </location>
</feature>
<feature type="region of interest" description="Disordered" evidence="1">
    <location>
        <begin position="23"/>
        <end position="276"/>
    </location>
</feature>
<feature type="compositionally biased region" description="Acidic residues" evidence="1">
    <location>
        <begin position="639"/>
        <end position="648"/>
    </location>
</feature>
<feature type="compositionally biased region" description="Basic and acidic residues" evidence="1">
    <location>
        <begin position="498"/>
        <end position="517"/>
    </location>
</feature>
<feature type="region of interest" description="Disordered" evidence="1">
    <location>
        <begin position="1092"/>
        <end position="1189"/>
    </location>
</feature>
<protein>
    <submittedName>
        <fullName evidence="2">Protein ORF155</fullName>
    </submittedName>
</protein>
<feature type="compositionally biased region" description="Basic residues" evidence="1">
    <location>
        <begin position="1138"/>
        <end position="1147"/>
    </location>
</feature>
<gene>
    <name evidence="2" type="ORF">CyHV1_ORF155</name>
</gene>
<proteinExistence type="predicted"/>
<feature type="compositionally biased region" description="Acidic residues" evidence="1">
    <location>
        <begin position="28"/>
        <end position="44"/>
    </location>
</feature>